<dbReference type="eggNOG" id="ENOG502Z86R">
    <property type="taxonomic scope" value="Bacteria"/>
</dbReference>
<dbReference type="HOGENOM" id="CLU_007782_0_0_9"/>
<dbReference type="KEGG" id="eel:EUBELI_01347"/>
<protein>
    <recommendedName>
        <fullName evidence="5">DUF5717 domain-containing protein</fullName>
    </recommendedName>
</protein>
<proteinExistence type="predicted"/>
<keyword evidence="4" id="KW-1185">Reference proteome</keyword>
<sequence>MRDYINRLSRGKSIIEVPKLTFENEQAAMNVSCDKCTEGNFNFTASIQTAGMVYSDNERVNVITKSFNGTDIDISYTVNAEGIEEKNDIEGCFTIVSNAGEKVIPYVFTCEPETVKKPEPEQDASIKVETGQIRINVSDEKYEDTIVIEKIGHGTTEVSIYSEAPFIKIGKASIGDNEFIGDRYKLEYIIDPEKLHAGNNYAYICIDTFKQHFKVPVAVSSAVTEDETNDNRYDLRLENKKAVEGLTKCYLDFRMKKIKKEKWISESLQIIDRIRGIRGNDPFYDIAQVQLFAMSGREEEASGMMELLKKDIIGRIGDDVEMYCYFLYVSTLIVKSEEYTEQVNKQVRKFFENGYDTYRLLWLLFYLNSDTENNKSIRLVRIKDIVNDGCTSPVIYLEAINILNAQPVLLRVLNKFEIKVINFGCRYGIINEKLALQIADVALSEKNGSYELVSVLKKLNDRFESDEILTALVSHMIRLGLTGEQYYEVYELGVLRGLRITRLYEFYIASMKKDVERQLPKIVLMYFSYDNTLMGLDKAFLYANIIRGRYSYYKDIYACYEKNIEIYVYEQLKAGNINEYLEILYKSLLEPQLITEETNDFICRLRYIYKINCFSNYVTGIEVWHNQLKDKCDYELMGTQCYIYMYNPDAVVGFRCCDGRVRNSGVDYEIEKVFDEEEYKEVFEKCDDTLSKEAGILVSRACRLHKKQIFNDQTLMCYKNVKKLEGVNDSFRQTINSWMIDYYRKHYELDDFWHEYPFVDTDGLLSEDAKNLIEILIDSSMYSQAYELVSIYGCSRVAVTRLLKMTDYILNNVSDEHNEVIDEITAYMFREHIYNESVLSYMSEFFNGPNEDMYEVWKAGLNYGVNVTHLSERLLAQMMYTGVHSGRFTEVFSDYYGKIPDMLIVKAYLSYNAQLYLIRQKKANDIVFRVMDECIEDGTGLPECCYVAWLKNISKNTAVLDDEKKKKYAQKILNELCENDRIYAFYKKFNGVLDIPYNVIGITVLECIAEPESKVTVTYTLNDDKQQHTQIMKSNDWGIYTCRFNLFYGDVLDYNYTVAGSREENVSENYNLKYEEVSPDTVSGRFDAINDCLASRQLHDMATLKKLMRSYSVEEYVSKQMFKIVK</sequence>
<dbReference type="AlphaFoldDB" id="C4Z1I1"/>
<dbReference type="InterPro" id="IPR043774">
    <property type="entry name" value="DUF5717_C"/>
</dbReference>
<gene>
    <name evidence="3" type="ordered locus">EUBELI_01347</name>
</gene>
<dbReference type="Proteomes" id="UP000001476">
    <property type="component" value="Chromosome"/>
</dbReference>
<dbReference type="EMBL" id="CP001104">
    <property type="protein sequence ID" value="ACR72342.1"/>
    <property type="molecule type" value="Genomic_DNA"/>
</dbReference>
<name>C4Z1I1_LACE2</name>
<dbReference type="STRING" id="515620.EUBELI_01347"/>
<evidence type="ECO:0000259" key="2">
    <source>
        <dbReference type="Pfam" id="PF18984"/>
    </source>
</evidence>
<accession>C4Z1I1</accession>
<dbReference type="InterPro" id="IPR043775">
    <property type="entry name" value="DUF5717_N"/>
</dbReference>
<dbReference type="RefSeq" id="WP_012739577.1">
    <property type="nucleotide sequence ID" value="NC_012778.1"/>
</dbReference>
<reference evidence="3 4" key="1">
    <citation type="journal article" date="2009" name="Proc. Natl. Acad. Sci. U.S.A.">
        <title>Characterizing a model human gut microbiota composed of members of its two dominant bacterial phyla.</title>
        <authorList>
            <person name="Mahowald M.A."/>
            <person name="Rey F.E."/>
            <person name="Seedorf H."/>
            <person name="Turnbaugh P.J."/>
            <person name="Fulton R.S."/>
            <person name="Wollam A."/>
            <person name="Shah N."/>
            <person name="Wang C."/>
            <person name="Magrini V."/>
            <person name="Wilson R.K."/>
            <person name="Cantarel B.L."/>
            <person name="Coutinho P.M."/>
            <person name="Henrissat B."/>
            <person name="Crock L.W."/>
            <person name="Russell A."/>
            <person name="Verberkmoes N.C."/>
            <person name="Hettich R.L."/>
            <person name="Gordon J.I."/>
        </authorList>
    </citation>
    <scope>NUCLEOTIDE SEQUENCE [LARGE SCALE GENOMIC DNA]</scope>
    <source>
        <strain evidence="4">ATCC 27750 / DSM 3376 / VPI C15-48 / C15-B4</strain>
    </source>
</reference>
<dbReference type="GeneID" id="41356058"/>
<dbReference type="Pfam" id="PF18984">
    <property type="entry name" value="DUF5717_N"/>
    <property type="match status" value="2"/>
</dbReference>
<feature type="domain" description="DUF5717" evidence="2">
    <location>
        <begin position="1"/>
        <end position="117"/>
    </location>
</feature>
<evidence type="ECO:0000313" key="4">
    <source>
        <dbReference type="Proteomes" id="UP000001476"/>
    </source>
</evidence>
<organism evidence="3 4">
    <name type="scientific">Lachnospira eligens (strain ATCC 27750 / DSM 3376 / VPI C15-48 / C15-B4)</name>
    <name type="common">Eubacterium eligens</name>
    <dbReference type="NCBI Taxonomy" id="515620"/>
    <lineage>
        <taxon>Bacteria</taxon>
        <taxon>Bacillati</taxon>
        <taxon>Bacillota</taxon>
        <taxon>Clostridia</taxon>
        <taxon>Lachnospirales</taxon>
        <taxon>Lachnospiraceae</taxon>
        <taxon>Lachnospira</taxon>
    </lineage>
</organism>
<feature type="domain" description="DUF5717" evidence="2">
    <location>
        <begin position="123"/>
        <end position="812"/>
    </location>
</feature>
<evidence type="ECO:0000259" key="1">
    <source>
        <dbReference type="Pfam" id="PF18983"/>
    </source>
</evidence>
<feature type="domain" description="DUF5717" evidence="1">
    <location>
        <begin position="819"/>
        <end position="1122"/>
    </location>
</feature>
<evidence type="ECO:0000313" key="3">
    <source>
        <dbReference type="EMBL" id="ACR72342.1"/>
    </source>
</evidence>
<evidence type="ECO:0008006" key="5">
    <source>
        <dbReference type="Google" id="ProtNLM"/>
    </source>
</evidence>
<dbReference type="Pfam" id="PF18983">
    <property type="entry name" value="DUF5717"/>
    <property type="match status" value="1"/>
</dbReference>